<dbReference type="SUPFAM" id="SSF52096">
    <property type="entry name" value="ClpP/crotonase"/>
    <property type="match status" value="1"/>
</dbReference>
<dbReference type="PANTHER" id="PTHR37049:SF4">
    <property type="entry name" value="RHODANESE DOMAIN-CONTAINING PROTEIN"/>
    <property type="match status" value="1"/>
</dbReference>
<dbReference type="Pfam" id="PF23658">
    <property type="entry name" value="PDZ_CPAF_rel"/>
    <property type="match status" value="1"/>
</dbReference>
<feature type="signal peptide" evidence="2">
    <location>
        <begin position="1"/>
        <end position="17"/>
    </location>
</feature>
<gene>
    <name evidence="5" type="ORF">EJ02DRAFT_499905</name>
</gene>
<keyword evidence="2" id="KW-0732">Signal</keyword>
<accession>A0A6A5TCV4</accession>
<dbReference type="InterPro" id="IPR029045">
    <property type="entry name" value="ClpP/crotonase-like_dom_sf"/>
</dbReference>
<feature type="compositionally biased region" description="Polar residues" evidence="1">
    <location>
        <begin position="751"/>
        <end position="760"/>
    </location>
</feature>
<evidence type="ECO:0000313" key="6">
    <source>
        <dbReference type="Proteomes" id="UP000800038"/>
    </source>
</evidence>
<reference evidence="5" key="1">
    <citation type="journal article" date="2020" name="Stud. Mycol.">
        <title>101 Dothideomycetes genomes: a test case for predicting lifestyles and emergence of pathogens.</title>
        <authorList>
            <person name="Haridas S."/>
            <person name="Albert R."/>
            <person name="Binder M."/>
            <person name="Bloem J."/>
            <person name="Labutti K."/>
            <person name="Salamov A."/>
            <person name="Andreopoulos B."/>
            <person name="Baker S."/>
            <person name="Barry K."/>
            <person name="Bills G."/>
            <person name="Bluhm B."/>
            <person name="Cannon C."/>
            <person name="Castanera R."/>
            <person name="Culley D."/>
            <person name="Daum C."/>
            <person name="Ezra D."/>
            <person name="Gonzalez J."/>
            <person name="Henrissat B."/>
            <person name="Kuo A."/>
            <person name="Liang C."/>
            <person name="Lipzen A."/>
            <person name="Lutzoni F."/>
            <person name="Magnuson J."/>
            <person name="Mondo S."/>
            <person name="Nolan M."/>
            <person name="Ohm R."/>
            <person name="Pangilinan J."/>
            <person name="Park H.-J."/>
            <person name="Ramirez L."/>
            <person name="Alfaro M."/>
            <person name="Sun H."/>
            <person name="Tritt A."/>
            <person name="Yoshinaga Y."/>
            <person name="Zwiers L.-H."/>
            <person name="Turgeon B."/>
            <person name="Goodwin S."/>
            <person name="Spatafora J."/>
            <person name="Crous P."/>
            <person name="Grigoriev I."/>
        </authorList>
    </citation>
    <scope>NUCLEOTIDE SEQUENCE</scope>
    <source>
        <strain evidence="5">CBS 161.51</strain>
    </source>
</reference>
<evidence type="ECO:0000259" key="3">
    <source>
        <dbReference type="Pfam" id="PF03572"/>
    </source>
</evidence>
<keyword evidence="6" id="KW-1185">Reference proteome</keyword>
<organism evidence="5 6">
    <name type="scientific">Clathrospora elynae</name>
    <dbReference type="NCBI Taxonomy" id="706981"/>
    <lineage>
        <taxon>Eukaryota</taxon>
        <taxon>Fungi</taxon>
        <taxon>Dikarya</taxon>
        <taxon>Ascomycota</taxon>
        <taxon>Pezizomycotina</taxon>
        <taxon>Dothideomycetes</taxon>
        <taxon>Pleosporomycetidae</taxon>
        <taxon>Pleosporales</taxon>
        <taxon>Diademaceae</taxon>
        <taxon>Clathrospora</taxon>
    </lineage>
</organism>
<dbReference type="AlphaFoldDB" id="A0A6A5TCV4"/>
<dbReference type="Pfam" id="PF03572">
    <property type="entry name" value="Peptidase_S41"/>
    <property type="match status" value="1"/>
</dbReference>
<dbReference type="InterPro" id="IPR052766">
    <property type="entry name" value="S41A_metabolite_peptidase"/>
</dbReference>
<name>A0A6A5TCV4_9PLEO</name>
<dbReference type="EMBL" id="ML976002">
    <property type="protein sequence ID" value="KAF1946727.1"/>
    <property type="molecule type" value="Genomic_DNA"/>
</dbReference>
<feature type="region of interest" description="Disordered" evidence="1">
    <location>
        <begin position="342"/>
        <end position="367"/>
    </location>
</feature>
<dbReference type="GO" id="GO:0006508">
    <property type="term" value="P:proteolysis"/>
    <property type="evidence" value="ECO:0007669"/>
    <property type="project" value="InterPro"/>
</dbReference>
<feature type="chain" id="PRO_5025452104" evidence="2">
    <location>
        <begin position="18"/>
        <end position="822"/>
    </location>
</feature>
<sequence length="822" mass="88866">MRSAVLLVSAFCGLSVANPHPWMYGVPDYPDLEMNEVITQADVEIMIAAAEEMIAASITAQALNSTAPSSASSGQEPCAVVSSALAALPSGARKAIPAELGLQCLQSVPLDQKGNVKLIDDIKVYAKWQSNVAFLKNPPEGYTEKPVDIMSELDDMQRQLASGGFKTEYDFQMQMMNLLNRAYDNHFAYQPDILASAMQFQRPPGTELVSVSSDGIALPEIYTYQDVQKANNDSSFVPSPVKMINGMIAQAYLANASTASDFHDADTRWNALFPSQALLASGTTFLGSFRTGQYQGPNTTMEFANGTTYSQINLAVVFGNFTGVNSGQAFFQRFCIGPQPVTAASNPAPSPTGNSTKTKRTLTPTPSHVGYPKAELINSNLAVGGYYISASGYENVAVLSIPTFESPDVQSFQNTMRDFIRMSQKAGKTKMIFDLRGNGGGNAILDYDTFKQVYPQASAEPFGGTRFRANGALNSAGKITQDFLANKTYVQSNKTAFLEAFGRGTTQEDIFSLTSSFNYQHQLDVDNRAIGSWEQLFGPEQFNNDSFTTTLRYNFSDSISTSYTGFSVIGFNKNANETSTPQPFQAQDMVMLHDGMCSSTCAIVSELLKNQGAVRTIAVGGRPQVGPMQGVGGTKGAQVFSWDDIQQRMQAVYFLGSPTQQAQWDKEDLGKTAFATQLFKRSAYQGGRIAGGVNLKDNLRQNDASGVPLEFMYEAADCRMWFTAKMISDVTEVWKGVADRMFRNETAKCVQGSTGDKSSISGGGQLRGGDGKMTAAGPGSSGNGSPPPPFTGVHIQQNWFKDNLGQRQLHVTSLPITGTKAD</sequence>
<proteinExistence type="predicted"/>
<dbReference type="Gene3D" id="3.90.226.10">
    <property type="entry name" value="2-enoyl-CoA Hydratase, Chain A, domain 1"/>
    <property type="match status" value="1"/>
</dbReference>
<dbReference type="InterPro" id="IPR005151">
    <property type="entry name" value="Tail-specific_protease"/>
</dbReference>
<dbReference type="GO" id="GO:0008236">
    <property type="term" value="F:serine-type peptidase activity"/>
    <property type="evidence" value="ECO:0007669"/>
    <property type="project" value="InterPro"/>
</dbReference>
<evidence type="ECO:0000256" key="2">
    <source>
        <dbReference type="SAM" id="SignalP"/>
    </source>
</evidence>
<protein>
    <submittedName>
        <fullName evidence="5">Uncharacterized protein</fullName>
    </submittedName>
</protein>
<feature type="region of interest" description="Disordered" evidence="1">
    <location>
        <begin position="749"/>
        <end position="794"/>
    </location>
</feature>
<dbReference type="Proteomes" id="UP000800038">
    <property type="component" value="Unassembled WGS sequence"/>
</dbReference>
<feature type="domain" description="CPAF-like PDZ" evidence="4">
    <location>
        <begin position="200"/>
        <end position="322"/>
    </location>
</feature>
<evidence type="ECO:0000256" key="1">
    <source>
        <dbReference type="SAM" id="MobiDB-lite"/>
    </source>
</evidence>
<evidence type="ECO:0000313" key="5">
    <source>
        <dbReference type="EMBL" id="KAF1946727.1"/>
    </source>
</evidence>
<dbReference type="InterPro" id="IPR056186">
    <property type="entry name" value="PDZ_CPAF-rel"/>
</dbReference>
<evidence type="ECO:0000259" key="4">
    <source>
        <dbReference type="Pfam" id="PF23658"/>
    </source>
</evidence>
<feature type="compositionally biased region" description="Polar residues" evidence="1">
    <location>
        <begin position="342"/>
        <end position="366"/>
    </location>
</feature>
<dbReference type="OrthoDB" id="27214at2759"/>
<dbReference type="PANTHER" id="PTHR37049">
    <property type="entry name" value="PEPTIDASE S41 FAMILY PROTEIN"/>
    <property type="match status" value="1"/>
</dbReference>
<feature type="domain" description="Tail specific protease" evidence="3">
    <location>
        <begin position="395"/>
        <end position="615"/>
    </location>
</feature>